<dbReference type="GO" id="GO:0005615">
    <property type="term" value="C:extracellular space"/>
    <property type="evidence" value="ECO:0007669"/>
    <property type="project" value="TreeGrafter"/>
</dbReference>
<dbReference type="Gene3D" id="3.30.500.10">
    <property type="entry name" value="MHC class I-like antigen recognition-like"/>
    <property type="match status" value="1"/>
</dbReference>
<dbReference type="InterPro" id="IPR050208">
    <property type="entry name" value="MHC_class-I_related"/>
</dbReference>
<evidence type="ECO:0000313" key="4">
    <source>
        <dbReference type="Proteomes" id="UP001205998"/>
    </source>
</evidence>
<keyword evidence="1" id="KW-0325">Glycoprotein</keyword>
<feature type="domain" description="MHC class I-like antigen recognition-like" evidence="2">
    <location>
        <begin position="1"/>
        <end position="85"/>
    </location>
</feature>
<comment type="caution">
    <text evidence="3">The sequence shown here is derived from an EMBL/GenBank/DDBJ whole genome shotgun (WGS) entry which is preliminary data.</text>
</comment>
<evidence type="ECO:0000313" key="3">
    <source>
        <dbReference type="EMBL" id="KAI5608451.1"/>
    </source>
</evidence>
<dbReference type="GO" id="GO:0009897">
    <property type="term" value="C:external side of plasma membrane"/>
    <property type="evidence" value="ECO:0007669"/>
    <property type="project" value="TreeGrafter"/>
</dbReference>
<dbReference type="SUPFAM" id="SSF54452">
    <property type="entry name" value="MHC antigen-recognition domain"/>
    <property type="match status" value="1"/>
</dbReference>
<dbReference type="Pfam" id="PF00129">
    <property type="entry name" value="MHC_I"/>
    <property type="match status" value="1"/>
</dbReference>
<dbReference type="Proteomes" id="UP001205998">
    <property type="component" value="Unassembled WGS sequence"/>
</dbReference>
<feature type="non-terminal residue" evidence="3">
    <location>
        <position position="1"/>
    </location>
</feature>
<dbReference type="InterPro" id="IPR011162">
    <property type="entry name" value="MHC_I/II-like_Ag-recog"/>
</dbReference>
<dbReference type="GO" id="GO:0006955">
    <property type="term" value="P:immune response"/>
    <property type="evidence" value="ECO:0007669"/>
    <property type="project" value="TreeGrafter"/>
</dbReference>
<sequence length="86" mass="9952">KHSLQYVATAVTPGINFPEFTVVGQVDGQQFVYYDSNIRKTIPKTQWIQNNEGEDYWNSETQNMQGDQETFKVNVVTAMQRFNQTT</sequence>
<dbReference type="PANTHER" id="PTHR16675:SF237">
    <property type="entry name" value="MHC CLASS I ANTIGEN TRANSCRIPT VARIANT 1-RELATED"/>
    <property type="match status" value="1"/>
</dbReference>
<dbReference type="InterPro" id="IPR011161">
    <property type="entry name" value="MHC_I-like_Ag-recog"/>
</dbReference>
<proteinExistence type="predicted"/>
<keyword evidence="4" id="KW-1185">Reference proteome</keyword>
<dbReference type="EMBL" id="MU582377">
    <property type="protein sequence ID" value="KAI5608451.1"/>
    <property type="molecule type" value="Genomic_DNA"/>
</dbReference>
<evidence type="ECO:0000256" key="1">
    <source>
        <dbReference type="ARBA" id="ARBA00023180"/>
    </source>
</evidence>
<evidence type="ECO:0000259" key="2">
    <source>
        <dbReference type="Pfam" id="PF00129"/>
    </source>
</evidence>
<reference evidence="3" key="1">
    <citation type="submission" date="2018-07" db="EMBL/GenBank/DDBJ databases">
        <title>Comparative genomics of catfishes provides insights into carnivory and benthic adaptation.</title>
        <authorList>
            <person name="Zhang Y."/>
            <person name="Wang D."/>
            <person name="Peng Z."/>
            <person name="Zheng S."/>
            <person name="Shao F."/>
            <person name="Tao W."/>
        </authorList>
    </citation>
    <scope>NUCLEOTIDE SEQUENCE</scope>
    <source>
        <strain evidence="3">Chongqing</strain>
    </source>
</reference>
<dbReference type="PANTHER" id="PTHR16675">
    <property type="entry name" value="MHC CLASS I-RELATED"/>
    <property type="match status" value="1"/>
</dbReference>
<accession>A0AAD5A2B2</accession>
<gene>
    <name evidence="3" type="ORF">C0J50_12247</name>
</gene>
<feature type="non-terminal residue" evidence="3">
    <location>
        <position position="86"/>
    </location>
</feature>
<organism evidence="3 4">
    <name type="scientific">Silurus asotus</name>
    <name type="common">Amur catfish</name>
    <name type="synonym">Parasilurus asotus</name>
    <dbReference type="NCBI Taxonomy" id="30991"/>
    <lineage>
        <taxon>Eukaryota</taxon>
        <taxon>Metazoa</taxon>
        <taxon>Chordata</taxon>
        <taxon>Craniata</taxon>
        <taxon>Vertebrata</taxon>
        <taxon>Euteleostomi</taxon>
        <taxon>Actinopterygii</taxon>
        <taxon>Neopterygii</taxon>
        <taxon>Teleostei</taxon>
        <taxon>Ostariophysi</taxon>
        <taxon>Siluriformes</taxon>
        <taxon>Siluridae</taxon>
        <taxon>Silurus</taxon>
    </lineage>
</organism>
<protein>
    <submittedName>
        <fullName evidence="3">Major histocompatibility complex class I UEA</fullName>
    </submittedName>
</protein>
<dbReference type="InterPro" id="IPR037055">
    <property type="entry name" value="MHC_I-like_Ag-recog_sf"/>
</dbReference>
<dbReference type="AlphaFoldDB" id="A0AAD5A2B2"/>
<name>A0AAD5A2B2_SILAS</name>